<gene>
    <name evidence="2" type="ORF">CCUS01_05435</name>
</gene>
<dbReference type="Gene3D" id="1.10.1170.10">
    <property type="entry name" value="Inhibitor Of Apoptosis Protein (2mihbC-IAP-1), Chain A"/>
    <property type="match status" value="1"/>
</dbReference>
<dbReference type="Proteomes" id="UP001239213">
    <property type="component" value="Unassembled WGS sequence"/>
</dbReference>
<dbReference type="InterPro" id="IPR001370">
    <property type="entry name" value="BIR_rpt"/>
</dbReference>
<dbReference type="AlphaFoldDB" id="A0AAI9V7E9"/>
<dbReference type="PROSITE" id="PS50143">
    <property type="entry name" value="BIR_REPEAT_2"/>
    <property type="match status" value="1"/>
</dbReference>
<organism evidence="2 3">
    <name type="scientific">Colletotrichum cuscutae</name>
    <dbReference type="NCBI Taxonomy" id="1209917"/>
    <lineage>
        <taxon>Eukaryota</taxon>
        <taxon>Fungi</taxon>
        <taxon>Dikarya</taxon>
        <taxon>Ascomycota</taxon>
        <taxon>Pezizomycotina</taxon>
        <taxon>Sordariomycetes</taxon>
        <taxon>Hypocreomycetidae</taxon>
        <taxon>Glomerellales</taxon>
        <taxon>Glomerellaceae</taxon>
        <taxon>Colletotrichum</taxon>
        <taxon>Colletotrichum acutatum species complex</taxon>
    </lineage>
</organism>
<keyword evidence="3" id="KW-1185">Reference proteome</keyword>
<evidence type="ECO:0000313" key="2">
    <source>
        <dbReference type="EMBL" id="KAK1474810.1"/>
    </source>
</evidence>
<dbReference type="Pfam" id="PF00653">
    <property type="entry name" value="BIR"/>
    <property type="match status" value="1"/>
</dbReference>
<dbReference type="SMART" id="SM00238">
    <property type="entry name" value="BIR"/>
    <property type="match status" value="1"/>
</dbReference>
<dbReference type="SUPFAM" id="SSF57924">
    <property type="entry name" value="Inhibitor of apoptosis (IAP) repeat"/>
    <property type="match status" value="1"/>
</dbReference>
<dbReference type="EMBL" id="MPDP01000157">
    <property type="protein sequence ID" value="KAK1474810.1"/>
    <property type="molecule type" value="Genomic_DNA"/>
</dbReference>
<reference evidence="2" key="1">
    <citation type="submission" date="2016-11" db="EMBL/GenBank/DDBJ databases">
        <title>The genome sequence of Colletotrichum cuscutae.</title>
        <authorList>
            <person name="Baroncelli R."/>
        </authorList>
    </citation>
    <scope>NUCLEOTIDE SEQUENCE</scope>
    <source>
        <strain evidence="2">IMI 304802</strain>
    </source>
</reference>
<accession>A0AAI9V7E9</accession>
<protein>
    <submittedName>
        <fullName evidence="2">Uncharacterized protein</fullName>
    </submittedName>
</protein>
<evidence type="ECO:0000313" key="3">
    <source>
        <dbReference type="Proteomes" id="UP001239213"/>
    </source>
</evidence>
<sequence>MDEFCVRLLSYFDRGMDGKPGRWPHSLPSPEDMAGAGYRFEGNREVGGDIVVCDFCTMQAWAWERKDDPFAQHMESKSCEYVDSEVFRDHHDKFLQKQGENKKMDDLMLTPPGTPTKKKSYKPRRKLRLSPIVTVFDSMPTEEADAKAVNNSKPVEIAVSAGETKILIKITDGGERGKLPVPTPTPSSLP</sequence>
<evidence type="ECO:0000256" key="1">
    <source>
        <dbReference type="SAM" id="MobiDB-lite"/>
    </source>
</evidence>
<proteinExistence type="predicted"/>
<feature type="region of interest" description="Disordered" evidence="1">
    <location>
        <begin position="104"/>
        <end position="123"/>
    </location>
</feature>
<comment type="caution">
    <text evidence="2">The sequence shown here is derived from an EMBL/GenBank/DDBJ whole genome shotgun (WGS) entry which is preliminary data.</text>
</comment>
<name>A0AAI9V7E9_9PEZI</name>